<dbReference type="Pfam" id="PF01479">
    <property type="entry name" value="S4"/>
    <property type="match status" value="1"/>
</dbReference>
<reference evidence="3 4" key="1">
    <citation type="submission" date="2018-08" db="EMBL/GenBank/DDBJ databases">
        <title>Genomic Encyclopedia of Type Strains, Phase IV (KMG-IV): sequencing the most valuable type-strain genomes for metagenomic binning, comparative biology and taxonomic classification.</title>
        <authorList>
            <person name="Goeker M."/>
        </authorList>
    </citation>
    <scope>NUCLEOTIDE SEQUENCE [LARGE SCALE GENOMIC DNA]</scope>
    <source>
        <strain evidence="3 4">DSM 25527</strain>
    </source>
</reference>
<name>A0A397PCW8_9SPHN</name>
<dbReference type="CDD" id="cd00165">
    <property type="entry name" value="S4"/>
    <property type="match status" value="1"/>
</dbReference>
<keyword evidence="4" id="KW-1185">Reference proteome</keyword>
<dbReference type="GO" id="GO:0003723">
    <property type="term" value="F:RNA binding"/>
    <property type="evidence" value="ECO:0007669"/>
    <property type="project" value="UniProtKB-KW"/>
</dbReference>
<dbReference type="OrthoDB" id="9797176at2"/>
<keyword evidence="3" id="KW-0346">Stress response</keyword>
<evidence type="ECO:0000313" key="3">
    <source>
        <dbReference type="EMBL" id="RIA44004.1"/>
    </source>
</evidence>
<gene>
    <name evidence="3" type="ORF">DFR49_2239</name>
</gene>
<dbReference type="Proteomes" id="UP000266568">
    <property type="component" value="Unassembled WGS sequence"/>
</dbReference>
<feature type="domain" description="RNA-binding S4" evidence="2">
    <location>
        <begin position="1"/>
        <end position="65"/>
    </location>
</feature>
<evidence type="ECO:0000313" key="4">
    <source>
        <dbReference type="Proteomes" id="UP000266568"/>
    </source>
</evidence>
<dbReference type="InterPro" id="IPR036986">
    <property type="entry name" value="S4_RNA-bd_sf"/>
</dbReference>
<sequence>MRLDRFLWFVRIARTRSVAGAIAASGHLRLDGRPVVRAAAPVRIGNILTFPTPRGEIRVVRVVALPARRGPASEARTCYEDLTLANVSQQAPGH</sequence>
<organism evidence="3 4">
    <name type="scientific">Hephaestia caeni</name>
    <dbReference type="NCBI Taxonomy" id="645617"/>
    <lineage>
        <taxon>Bacteria</taxon>
        <taxon>Pseudomonadati</taxon>
        <taxon>Pseudomonadota</taxon>
        <taxon>Alphaproteobacteria</taxon>
        <taxon>Sphingomonadales</taxon>
        <taxon>Sphingomonadaceae</taxon>
        <taxon>Hephaestia</taxon>
    </lineage>
</organism>
<dbReference type="PROSITE" id="PS50889">
    <property type="entry name" value="S4"/>
    <property type="match status" value="1"/>
</dbReference>
<dbReference type="SMART" id="SM00363">
    <property type="entry name" value="S4"/>
    <property type="match status" value="1"/>
</dbReference>
<evidence type="ECO:0000256" key="1">
    <source>
        <dbReference type="PROSITE-ProRule" id="PRU00182"/>
    </source>
</evidence>
<proteinExistence type="predicted"/>
<evidence type="ECO:0000259" key="2">
    <source>
        <dbReference type="SMART" id="SM00363"/>
    </source>
</evidence>
<dbReference type="InterPro" id="IPR002942">
    <property type="entry name" value="S4_RNA-bd"/>
</dbReference>
<keyword evidence="1" id="KW-0694">RNA-binding</keyword>
<comment type="caution">
    <text evidence="3">The sequence shown here is derived from an EMBL/GenBank/DDBJ whole genome shotgun (WGS) entry which is preliminary data.</text>
</comment>
<accession>A0A397PCW8</accession>
<dbReference type="AlphaFoldDB" id="A0A397PCW8"/>
<protein>
    <submittedName>
        <fullName evidence="3">Ribosome-associated heat shock protein Hsp15</fullName>
    </submittedName>
</protein>
<dbReference type="EMBL" id="QXDC01000003">
    <property type="protein sequence ID" value="RIA44004.1"/>
    <property type="molecule type" value="Genomic_DNA"/>
</dbReference>
<dbReference type="SUPFAM" id="SSF55174">
    <property type="entry name" value="Alpha-L RNA-binding motif"/>
    <property type="match status" value="1"/>
</dbReference>
<dbReference type="Gene3D" id="3.10.290.10">
    <property type="entry name" value="RNA-binding S4 domain"/>
    <property type="match status" value="1"/>
</dbReference>